<reference evidence="1" key="2">
    <citation type="journal article" date="2024" name="Antonie Van Leeuwenhoek">
        <title>Roseihalotalea indica gen. nov., sp. nov., a halophilic Bacteroidetes from mesopelagic Southwest Indian Ocean with higher carbohydrate metabolic potential.</title>
        <authorList>
            <person name="Chen B."/>
            <person name="Zhang M."/>
            <person name="Lin D."/>
            <person name="Ye J."/>
            <person name="Tang K."/>
        </authorList>
    </citation>
    <scope>NUCLEOTIDE SEQUENCE</scope>
    <source>
        <strain evidence="1">TK19036</strain>
    </source>
</reference>
<gene>
    <name evidence="1" type="ORF">K4G66_30715</name>
</gene>
<protein>
    <submittedName>
        <fullName evidence="1">Uncharacterized protein</fullName>
    </submittedName>
</protein>
<dbReference type="AlphaFoldDB" id="A0AA49GKV1"/>
<organism evidence="1">
    <name type="scientific">Roseihalotalea indica</name>
    <dbReference type="NCBI Taxonomy" id="2867963"/>
    <lineage>
        <taxon>Bacteria</taxon>
        <taxon>Pseudomonadati</taxon>
        <taxon>Bacteroidota</taxon>
        <taxon>Cytophagia</taxon>
        <taxon>Cytophagales</taxon>
        <taxon>Catalimonadaceae</taxon>
        <taxon>Roseihalotalea</taxon>
    </lineage>
</organism>
<sequence>MRFLYCSYYYLGVVSWLAGGRTTDSSGFTTSSLQLNKVADKIAKAKDNLRALETKFLMVVIVNLGRIISQNVRSWPMLTLTNIITLVLIQNKLTQFVEKI</sequence>
<evidence type="ECO:0000313" key="1">
    <source>
        <dbReference type="EMBL" id="WKN36740.1"/>
    </source>
</evidence>
<proteinExistence type="predicted"/>
<dbReference type="EMBL" id="CP120682">
    <property type="protein sequence ID" value="WKN36740.1"/>
    <property type="molecule type" value="Genomic_DNA"/>
</dbReference>
<accession>A0AA49GKV1</accession>
<name>A0AA49GKV1_9BACT</name>
<reference evidence="1" key="1">
    <citation type="journal article" date="2023" name="Comput. Struct. Biotechnol. J.">
        <title>Discovery of a novel marine Bacteroidetes with a rich repertoire of carbohydrate-active enzymes.</title>
        <authorList>
            <person name="Chen B."/>
            <person name="Liu G."/>
            <person name="Chen Q."/>
            <person name="Wang H."/>
            <person name="Liu L."/>
            <person name="Tang K."/>
        </authorList>
    </citation>
    <scope>NUCLEOTIDE SEQUENCE</scope>
    <source>
        <strain evidence="1">TK19036</strain>
    </source>
</reference>